<reference evidence="1" key="1">
    <citation type="submission" date="2020-09" db="EMBL/GenBank/DDBJ databases">
        <title>A novel bacterium of genus Paenibacillus, isolated from South China Sea.</title>
        <authorList>
            <person name="Huang H."/>
            <person name="Mo K."/>
            <person name="Hu Y."/>
        </authorList>
    </citation>
    <scope>NUCLEOTIDE SEQUENCE</scope>
    <source>
        <strain evidence="1">IB182493</strain>
    </source>
</reference>
<dbReference type="RefSeq" id="WP_190866646.1">
    <property type="nucleotide sequence ID" value="NZ_JACXIY010000042.1"/>
</dbReference>
<dbReference type="InterPro" id="IPR035903">
    <property type="entry name" value="HesB-like_dom_sf"/>
</dbReference>
<evidence type="ECO:0000313" key="2">
    <source>
        <dbReference type="Proteomes" id="UP000632125"/>
    </source>
</evidence>
<accession>A0A927H8K8</accession>
<proteinExistence type="predicted"/>
<comment type="caution">
    <text evidence="1">The sequence shown here is derived from an EMBL/GenBank/DDBJ whole genome shotgun (WGS) entry which is preliminary data.</text>
</comment>
<evidence type="ECO:0000313" key="1">
    <source>
        <dbReference type="EMBL" id="MBD2872180.1"/>
    </source>
</evidence>
<sequence>MKIRVEQPAARWYKTEMGLSDGDSVRVYVRLGGCGSVHPGLSLGVIKDTPMRVGVSEVVEGVTFYMEEDNLWYLDGKSLRISFDERYEEIKMTVE</sequence>
<keyword evidence="2" id="KW-1185">Reference proteome</keyword>
<evidence type="ECO:0008006" key="3">
    <source>
        <dbReference type="Google" id="ProtNLM"/>
    </source>
</evidence>
<dbReference type="EMBL" id="JACXIY010000042">
    <property type="protein sequence ID" value="MBD2872180.1"/>
    <property type="molecule type" value="Genomic_DNA"/>
</dbReference>
<protein>
    <recommendedName>
        <fullName evidence="3">FeS cluster biogenesis domain-containing protein</fullName>
    </recommendedName>
</protein>
<organism evidence="1 2">
    <name type="scientific">Paenibacillus arenilitoris</name>
    <dbReference type="NCBI Taxonomy" id="2772299"/>
    <lineage>
        <taxon>Bacteria</taxon>
        <taxon>Bacillati</taxon>
        <taxon>Bacillota</taxon>
        <taxon>Bacilli</taxon>
        <taxon>Bacillales</taxon>
        <taxon>Paenibacillaceae</taxon>
        <taxon>Paenibacillus</taxon>
    </lineage>
</organism>
<dbReference type="Proteomes" id="UP000632125">
    <property type="component" value="Unassembled WGS sequence"/>
</dbReference>
<name>A0A927H8K8_9BACL</name>
<dbReference type="SUPFAM" id="SSF89360">
    <property type="entry name" value="HesB-like domain"/>
    <property type="match status" value="1"/>
</dbReference>
<dbReference type="AlphaFoldDB" id="A0A927H8K8"/>
<gene>
    <name evidence="1" type="ORF">IDH41_26715</name>
</gene>